<evidence type="ECO:0000256" key="6">
    <source>
        <dbReference type="ARBA" id="ARBA00023157"/>
    </source>
</evidence>
<dbReference type="Gene3D" id="2.60.40.2860">
    <property type="match status" value="2"/>
</dbReference>
<sequence length="349" mass="41283">MHKINACFPVIKNLLLFILLYYFFSFFVLFSFFCFKMRKIFYSLLVLMYIYLYLYSPVYMLYLKELEVGNYYICNLKDFPKEFCTVDYDDKKIIKFLCPNYNTRNKQTYNSSYCFKYLGIKDRLIIDNKQEQIHDTLPGIILENYNIFERYNLGIYAPPIIKEDVTIVCICDSSKENKGITPYLKINIKKSNSSNNNNSNSNENFIKGCDFGNNRGKHQFLSKPISKDESFLCEMDVYPEDIIGINCNNYTIKESKYGQLDPLNCFATVSFSMYTLNYIRMSINNLLPEAKYYPELSSFPRDKNFLKFSTTSYLWVPKNISRDFLFTCSCVYSNWKGVAMFYVRTAKDM</sequence>
<dbReference type="InterPro" id="IPR010884">
    <property type="entry name" value="6_CYS_dom"/>
</dbReference>
<evidence type="ECO:0000313" key="11">
    <source>
        <dbReference type="Proteomes" id="UP000219799"/>
    </source>
</evidence>
<feature type="transmembrane region" description="Helical" evidence="8">
    <location>
        <begin position="40"/>
        <end position="62"/>
    </location>
</feature>
<dbReference type="Proteomes" id="UP000219799">
    <property type="component" value="Chromosome 3"/>
</dbReference>
<evidence type="ECO:0000256" key="5">
    <source>
        <dbReference type="ARBA" id="ARBA00023136"/>
    </source>
</evidence>
<dbReference type="InterPro" id="IPR038160">
    <property type="entry name" value="6_CYS_dom_sf"/>
</dbReference>
<dbReference type="VEuPathDB" id="PlasmoDB:PmUG01_03014400"/>
<evidence type="ECO:0000256" key="2">
    <source>
        <dbReference type="ARBA" id="ARBA00004241"/>
    </source>
</evidence>
<keyword evidence="6" id="KW-1015">Disulfide bond</keyword>
<reference evidence="10 11" key="1">
    <citation type="submission" date="2016-06" db="EMBL/GenBank/DDBJ databases">
        <authorList>
            <consortium name="Pathogen Informatics"/>
        </authorList>
    </citation>
    <scope>NUCLEOTIDE SEQUENCE [LARGE SCALE GENOMIC DNA]</scope>
    <source>
        <strain evidence="10">PmlGA01</strain>
    </source>
</reference>
<gene>
    <name evidence="10" type="primary">P36</name>
    <name evidence="10" type="ORF">PMLGA01_030006300</name>
</gene>
<dbReference type="SMART" id="SM00970">
    <property type="entry name" value="s48_45"/>
    <property type="match status" value="1"/>
</dbReference>
<evidence type="ECO:0000256" key="7">
    <source>
        <dbReference type="ARBA" id="ARBA00023180"/>
    </source>
</evidence>
<evidence type="ECO:0000256" key="1">
    <source>
        <dbReference type="ARBA" id="ARBA00004236"/>
    </source>
</evidence>
<evidence type="ECO:0000313" key="10">
    <source>
        <dbReference type="EMBL" id="SBT70332.1"/>
    </source>
</evidence>
<evidence type="ECO:0000256" key="8">
    <source>
        <dbReference type="SAM" id="Phobius"/>
    </source>
</evidence>
<dbReference type="AlphaFoldDB" id="A0A1C3K9W9"/>
<keyword evidence="5 8" id="KW-0472">Membrane</keyword>
<comment type="subcellular location">
    <subcellularLocation>
        <location evidence="1">Cell membrane</location>
    </subcellularLocation>
    <subcellularLocation>
        <location evidence="2">Cell surface</location>
    </subcellularLocation>
</comment>
<keyword evidence="8" id="KW-0812">Transmembrane</keyword>
<keyword evidence="4" id="KW-0732">Signal</keyword>
<dbReference type="GO" id="GO:0009986">
    <property type="term" value="C:cell surface"/>
    <property type="evidence" value="ECO:0007669"/>
    <property type="project" value="UniProtKB-SubCell"/>
</dbReference>
<organism evidence="10 11">
    <name type="scientific">Plasmodium malariae</name>
    <dbReference type="NCBI Taxonomy" id="5858"/>
    <lineage>
        <taxon>Eukaryota</taxon>
        <taxon>Sar</taxon>
        <taxon>Alveolata</taxon>
        <taxon>Apicomplexa</taxon>
        <taxon>Aconoidasida</taxon>
        <taxon>Haemosporida</taxon>
        <taxon>Plasmodiidae</taxon>
        <taxon>Plasmodium</taxon>
        <taxon>Plasmodium (Plasmodium)</taxon>
    </lineage>
</organism>
<dbReference type="GO" id="GO:0005886">
    <property type="term" value="C:plasma membrane"/>
    <property type="evidence" value="ECO:0007669"/>
    <property type="project" value="UniProtKB-SubCell"/>
</dbReference>
<dbReference type="EMBL" id="LT594491">
    <property type="protein sequence ID" value="SBT70332.1"/>
    <property type="molecule type" value="Genomic_DNA"/>
</dbReference>
<keyword evidence="7" id="KW-0325">Glycoprotein</keyword>
<name>A0A1C3K9W9_PLAMA</name>
<feature type="domain" description="6-Cys" evidence="9">
    <location>
        <begin position="53"/>
        <end position="191"/>
    </location>
</feature>
<feature type="transmembrane region" description="Helical" evidence="8">
    <location>
        <begin position="14"/>
        <end position="33"/>
    </location>
</feature>
<evidence type="ECO:0000259" key="9">
    <source>
        <dbReference type="PROSITE" id="PS51701"/>
    </source>
</evidence>
<accession>A0A1C3K9W9</accession>
<protein>
    <submittedName>
        <fullName evidence="10">6-cysteine protein</fullName>
    </submittedName>
</protein>
<keyword evidence="8" id="KW-1133">Transmembrane helix</keyword>
<evidence type="ECO:0000256" key="3">
    <source>
        <dbReference type="ARBA" id="ARBA00022475"/>
    </source>
</evidence>
<keyword evidence="3" id="KW-1003">Cell membrane</keyword>
<dbReference type="PROSITE" id="PS51701">
    <property type="entry name" value="6_CYS"/>
    <property type="match status" value="2"/>
</dbReference>
<proteinExistence type="predicted"/>
<evidence type="ECO:0000256" key="4">
    <source>
        <dbReference type="ARBA" id="ARBA00022729"/>
    </source>
</evidence>
<feature type="domain" description="6-Cys" evidence="9">
    <location>
        <begin position="205"/>
        <end position="348"/>
    </location>
</feature>
<dbReference type="Pfam" id="PF07422">
    <property type="entry name" value="s48_45"/>
    <property type="match status" value="2"/>
</dbReference>